<protein>
    <submittedName>
        <fullName evidence="2">Uncharacterized protein</fullName>
    </submittedName>
</protein>
<name>A0A074XZB2_AURPU</name>
<dbReference type="OrthoDB" id="3898913at2759"/>
<keyword evidence="3" id="KW-1185">Reference proteome</keyword>
<reference evidence="2 3" key="1">
    <citation type="journal article" date="2014" name="BMC Genomics">
        <title>Genome sequencing of four Aureobasidium pullulans varieties: biotechnological potential, stress tolerance, and description of new species.</title>
        <authorList>
            <person name="Gostin Ar C."/>
            <person name="Ohm R.A."/>
            <person name="Kogej T."/>
            <person name="Sonjak S."/>
            <person name="Turk M."/>
            <person name="Zajc J."/>
            <person name="Zalar P."/>
            <person name="Grube M."/>
            <person name="Sun H."/>
            <person name="Han J."/>
            <person name="Sharma A."/>
            <person name="Chiniquy J."/>
            <person name="Ngan C.Y."/>
            <person name="Lipzen A."/>
            <person name="Barry K."/>
            <person name="Grigoriev I.V."/>
            <person name="Gunde-Cimerman N."/>
        </authorList>
    </citation>
    <scope>NUCLEOTIDE SEQUENCE [LARGE SCALE GENOMIC DNA]</scope>
    <source>
        <strain evidence="2 3">EXF-150</strain>
    </source>
</reference>
<keyword evidence="1" id="KW-0812">Transmembrane</keyword>
<dbReference type="GeneID" id="40751761"/>
<feature type="transmembrane region" description="Helical" evidence="1">
    <location>
        <begin position="145"/>
        <end position="164"/>
    </location>
</feature>
<organism evidence="2 3">
    <name type="scientific">Aureobasidium pullulans EXF-150</name>
    <dbReference type="NCBI Taxonomy" id="1043002"/>
    <lineage>
        <taxon>Eukaryota</taxon>
        <taxon>Fungi</taxon>
        <taxon>Dikarya</taxon>
        <taxon>Ascomycota</taxon>
        <taxon>Pezizomycotina</taxon>
        <taxon>Dothideomycetes</taxon>
        <taxon>Dothideomycetidae</taxon>
        <taxon>Dothideales</taxon>
        <taxon>Saccotheciaceae</taxon>
        <taxon>Aureobasidium</taxon>
    </lineage>
</organism>
<gene>
    <name evidence="2" type="ORF">M438DRAFT_400211</name>
</gene>
<accession>A0A074XZB2</accession>
<dbReference type="AlphaFoldDB" id="A0A074XZB2"/>
<dbReference type="RefSeq" id="XP_029756203.1">
    <property type="nucleotide sequence ID" value="XM_029909455.1"/>
</dbReference>
<evidence type="ECO:0000256" key="1">
    <source>
        <dbReference type="SAM" id="Phobius"/>
    </source>
</evidence>
<feature type="transmembrane region" description="Helical" evidence="1">
    <location>
        <begin position="244"/>
        <end position="261"/>
    </location>
</feature>
<evidence type="ECO:0000313" key="2">
    <source>
        <dbReference type="EMBL" id="KEQ80016.1"/>
    </source>
</evidence>
<sequence length="312" mass="33984">MTSFTISAPSIRILVALCICLSGLWTSNILNHPKTLESDLSTVLSNRTLTLELPGHGENSIAAAYIPGSLSDGGRESIFWCSLLALASGGAYIYDRIRAHIWSQLSALNEGTQAVPKGERLRYYLNGVRNLKFTGWIHSTGDKDFFMACMLSVLAIIGALFATIESGLQNITSDTVVKKAEHFLSDSGAGGNLTFGSSAAHGSYTLESWTCQLVPLIPISAVETSTRARDVVSQSCRDAHTSRYILLAMLPLTILMLFTALKPHWFTFTLGKDGSRPDWMAVPLEDNESEGEDDLMAGFGGNAREQWLLEEE</sequence>
<keyword evidence="1" id="KW-0472">Membrane</keyword>
<keyword evidence="1" id="KW-1133">Transmembrane helix</keyword>
<dbReference type="Proteomes" id="UP000030706">
    <property type="component" value="Unassembled WGS sequence"/>
</dbReference>
<proteinExistence type="predicted"/>
<dbReference type="HOGENOM" id="CLU_900095_0_0_1"/>
<dbReference type="EMBL" id="KL585001">
    <property type="protein sequence ID" value="KEQ80016.1"/>
    <property type="molecule type" value="Genomic_DNA"/>
</dbReference>
<evidence type="ECO:0000313" key="3">
    <source>
        <dbReference type="Proteomes" id="UP000030706"/>
    </source>
</evidence>